<dbReference type="InterPro" id="IPR045107">
    <property type="entry name" value="SAC3/GANP/THP3"/>
</dbReference>
<dbReference type="GO" id="GO:0070390">
    <property type="term" value="C:transcription export complex 2"/>
    <property type="evidence" value="ECO:0007669"/>
    <property type="project" value="TreeGrafter"/>
</dbReference>
<dbReference type="Pfam" id="PF03399">
    <property type="entry name" value="SAC3_GANP"/>
    <property type="match status" value="1"/>
</dbReference>
<organism evidence="2 3">
    <name type="scientific">Pristionchus fissidentatus</name>
    <dbReference type="NCBI Taxonomy" id="1538716"/>
    <lineage>
        <taxon>Eukaryota</taxon>
        <taxon>Metazoa</taxon>
        <taxon>Ecdysozoa</taxon>
        <taxon>Nematoda</taxon>
        <taxon>Chromadorea</taxon>
        <taxon>Rhabditida</taxon>
        <taxon>Rhabditina</taxon>
        <taxon>Diplogasteromorpha</taxon>
        <taxon>Diplogasteroidea</taxon>
        <taxon>Neodiplogasteridae</taxon>
        <taxon>Pristionchus</taxon>
    </lineage>
</organism>
<feature type="non-terminal residue" evidence="2">
    <location>
        <position position="1"/>
    </location>
</feature>
<gene>
    <name evidence="2" type="ORF">PFISCL1PPCAC_13348</name>
</gene>
<accession>A0AAV5VR38</accession>
<dbReference type="Gene3D" id="1.25.40.990">
    <property type="match status" value="1"/>
</dbReference>
<keyword evidence="3" id="KW-1185">Reference proteome</keyword>
<dbReference type="InterPro" id="IPR005062">
    <property type="entry name" value="SAC3/GANP/THP3_conserved"/>
</dbReference>
<proteinExistence type="predicted"/>
<dbReference type="GO" id="GO:0005737">
    <property type="term" value="C:cytoplasm"/>
    <property type="evidence" value="ECO:0007669"/>
    <property type="project" value="TreeGrafter"/>
</dbReference>
<evidence type="ECO:0000313" key="3">
    <source>
        <dbReference type="Proteomes" id="UP001432322"/>
    </source>
</evidence>
<protein>
    <recommendedName>
        <fullName evidence="1">SAC3/GANP/THP3 conserved domain-containing protein</fullName>
    </recommendedName>
</protein>
<sequence>TGPAGSKVVPQCDEMCPAQEIAFRRENALLHPLEKDFDVSLVKEYTRPAAGCDHGNPELLRTADALELSVEYLIDTFGREDLPFGMRFTFVEDRLRAVRQDITITRLSGEPALRLFEKQIFFLITSEYKARIERSKAFEAKLHATAIEECFQRWSELLSTRDVDVESSIGRFRGQVAAVHCLKRAADPESLLMAFEFRSLMGTELFTQIFDLILSFREGNSCRFFKLLHTLPTVSLLQSACVSLLPSIRLEGLVTISKAFKSPNVKLPLGVVSRWMGYAEDNVVFLLFLDAVGIVVEEECILPSKIDVDRVEKTDMNDPILIQL</sequence>
<dbReference type="Proteomes" id="UP001432322">
    <property type="component" value="Unassembled WGS sequence"/>
</dbReference>
<evidence type="ECO:0000259" key="1">
    <source>
        <dbReference type="Pfam" id="PF03399"/>
    </source>
</evidence>
<dbReference type="PANTHER" id="PTHR12436:SF3">
    <property type="entry name" value="GERMINAL-CENTER ASSOCIATED NUCLEAR PROTEIN"/>
    <property type="match status" value="1"/>
</dbReference>
<comment type="caution">
    <text evidence="2">The sequence shown here is derived from an EMBL/GenBank/DDBJ whole genome shotgun (WGS) entry which is preliminary data.</text>
</comment>
<feature type="domain" description="SAC3/GANP/THP3 conserved" evidence="1">
    <location>
        <begin position="15"/>
        <end position="284"/>
    </location>
</feature>
<reference evidence="2" key="1">
    <citation type="submission" date="2023-10" db="EMBL/GenBank/DDBJ databases">
        <title>Genome assembly of Pristionchus species.</title>
        <authorList>
            <person name="Yoshida K."/>
            <person name="Sommer R.J."/>
        </authorList>
    </citation>
    <scope>NUCLEOTIDE SEQUENCE</scope>
    <source>
        <strain evidence="2">RS5133</strain>
    </source>
</reference>
<dbReference type="GO" id="GO:0006406">
    <property type="term" value="P:mRNA export from nucleus"/>
    <property type="evidence" value="ECO:0007669"/>
    <property type="project" value="TreeGrafter"/>
</dbReference>
<dbReference type="EMBL" id="BTSY01000004">
    <property type="protein sequence ID" value="GMT22051.1"/>
    <property type="molecule type" value="Genomic_DNA"/>
</dbReference>
<dbReference type="AlphaFoldDB" id="A0AAV5VR38"/>
<name>A0AAV5VR38_9BILA</name>
<evidence type="ECO:0000313" key="2">
    <source>
        <dbReference type="EMBL" id="GMT22051.1"/>
    </source>
</evidence>
<dbReference type="PANTHER" id="PTHR12436">
    <property type="entry name" value="80 KDA MCM3-ASSOCIATED PROTEIN"/>
    <property type="match status" value="1"/>
</dbReference>